<evidence type="ECO:0000256" key="1">
    <source>
        <dbReference type="ARBA" id="ARBA00023186"/>
    </source>
</evidence>
<organism evidence="2 3">
    <name type="scientific">Anaeroselena agilis</name>
    <dbReference type="NCBI Taxonomy" id="3063788"/>
    <lineage>
        <taxon>Bacteria</taxon>
        <taxon>Bacillati</taxon>
        <taxon>Bacillota</taxon>
        <taxon>Negativicutes</taxon>
        <taxon>Acetonemataceae</taxon>
        <taxon>Anaeroselena</taxon>
    </lineage>
</organism>
<comment type="caution">
    <text evidence="2">The sequence shown here is derived from an EMBL/GenBank/DDBJ whole genome shotgun (WGS) entry which is preliminary data.</text>
</comment>
<dbReference type="RefSeq" id="WP_413778568.1">
    <property type="nucleotide sequence ID" value="NZ_JAUOZS010000001.1"/>
</dbReference>
<dbReference type="Pfam" id="PF02613">
    <property type="entry name" value="Nitrate_red_del"/>
    <property type="match status" value="1"/>
</dbReference>
<dbReference type="InterPro" id="IPR050289">
    <property type="entry name" value="TorD/DmsD_chaperones"/>
</dbReference>
<keyword evidence="3" id="KW-1185">Reference proteome</keyword>
<dbReference type="InterPro" id="IPR020945">
    <property type="entry name" value="DMSO/NO3_reduct_chaperone"/>
</dbReference>
<keyword evidence="1" id="KW-0143">Chaperone</keyword>
<dbReference type="PANTHER" id="PTHR34227">
    <property type="entry name" value="CHAPERONE PROTEIN YCDY"/>
    <property type="match status" value="1"/>
</dbReference>
<gene>
    <name evidence="2" type="ORF">Q4T40_01995</name>
</gene>
<protein>
    <submittedName>
        <fullName evidence="2">Molecular chaperone TorD family protein</fullName>
    </submittedName>
</protein>
<dbReference type="InterPro" id="IPR036411">
    <property type="entry name" value="TorD-like_sf"/>
</dbReference>
<dbReference type="Gene3D" id="1.10.3480.10">
    <property type="entry name" value="TorD-like"/>
    <property type="match status" value="1"/>
</dbReference>
<reference evidence="2 3" key="1">
    <citation type="submission" date="2023-07" db="EMBL/GenBank/DDBJ databases">
        <title>The novel representative of Negativicutes class, Anaeroselena agilis gen. nov. sp. nov.</title>
        <authorList>
            <person name="Prokofeva M.I."/>
            <person name="Elcheninov A.G."/>
            <person name="Klyukina A."/>
            <person name="Kublanov I.V."/>
            <person name="Frolov E.N."/>
            <person name="Podosokorskaya O.A."/>
        </authorList>
    </citation>
    <scope>NUCLEOTIDE SEQUENCE [LARGE SCALE GENOMIC DNA]</scope>
    <source>
        <strain evidence="2 3">4137-cl</strain>
    </source>
</reference>
<dbReference type="EMBL" id="JAUOZS010000001">
    <property type="protein sequence ID" value="MDT8900006.1"/>
    <property type="molecule type" value="Genomic_DNA"/>
</dbReference>
<dbReference type="PANTHER" id="PTHR34227:SF1">
    <property type="entry name" value="DIMETHYL SULFOXIDE REDUCTASE CHAPERONE-RELATED"/>
    <property type="match status" value="1"/>
</dbReference>
<accession>A0ABU3NW11</accession>
<dbReference type="SUPFAM" id="SSF89155">
    <property type="entry name" value="TorD-like"/>
    <property type="match status" value="1"/>
</dbReference>
<sequence length="206" mass="23317">MEKTAYRKGVLAILAELLQEPTDDTVGELPAMVKYLHEAFAALEYPVPLLAYSDWPKLAGGREALALAYNQSFVFPPETRVVPVESIYRQWTSDSSAQVPFAKEKGYLMSDAALHMKALYESYGLELPPAFSATPDHLGLELEFAVFLLENEAAERQAVFWREHLDWVDELADEAEKNGIPAFYRQVLKVIAAFLRADRENYEQVK</sequence>
<proteinExistence type="predicted"/>
<evidence type="ECO:0000313" key="3">
    <source>
        <dbReference type="Proteomes" id="UP001254848"/>
    </source>
</evidence>
<name>A0ABU3NW11_9FIRM</name>
<dbReference type="Proteomes" id="UP001254848">
    <property type="component" value="Unassembled WGS sequence"/>
</dbReference>
<evidence type="ECO:0000313" key="2">
    <source>
        <dbReference type="EMBL" id="MDT8900006.1"/>
    </source>
</evidence>